<organism evidence="8 9">
    <name type="scientific">Novosphingobium piscinae</name>
    <dbReference type="NCBI Taxonomy" id="1507448"/>
    <lineage>
        <taxon>Bacteria</taxon>
        <taxon>Pseudomonadati</taxon>
        <taxon>Pseudomonadota</taxon>
        <taxon>Alphaproteobacteria</taxon>
        <taxon>Sphingomonadales</taxon>
        <taxon>Sphingomonadaceae</taxon>
        <taxon>Novosphingobium</taxon>
    </lineage>
</organism>
<dbReference type="PANTHER" id="PTHR43133:SF58">
    <property type="entry name" value="ECF RNA POLYMERASE SIGMA FACTOR SIGD"/>
    <property type="match status" value="1"/>
</dbReference>
<comment type="caution">
    <text evidence="8">The sequence shown here is derived from an EMBL/GenBank/DDBJ whole genome shotgun (WGS) entry which is preliminary data.</text>
</comment>
<evidence type="ECO:0000256" key="5">
    <source>
        <dbReference type="ARBA" id="ARBA00023163"/>
    </source>
</evidence>
<dbReference type="Proteomes" id="UP000551327">
    <property type="component" value="Unassembled WGS sequence"/>
</dbReference>
<keyword evidence="2" id="KW-0805">Transcription regulation</keyword>
<evidence type="ECO:0000256" key="3">
    <source>
        <dbReference type="ARBA" id="ARBA00023082"/>
    </source>
</evidence>
<dbReference type="AlphaFoldDB" id="A0A7X1FWW4"/>
<dbReference type="InterPro" id="IPR036388">
    <property type="entry name" value="WH-like_DNA-bd_sf"/>
</dbReference>
<keyword evidence="4" id="KW-0238">DNA-binding</keyword>
<evidence type="ECO:0000313" key="9">
    <source>
        <dbReference type="Proteomes" id="UP000551327"/>
    </source>
</evidence>
<gene>
    <name evidence="8" type="ORF">H7F53_04915</name>
</gene>
<dbReference type="InterPro" id="IPR007627">
    <property type="entry name" value="RNA_pol_sigma70_r2"/>
</dbReference>
<name>A0A7X1FWW4_9SPHN</name>
<dbReference type="Gene3D" id="1.10.1740.10">
    <property type="match status" value="1"/>
</dbReference>
<evidence type="ECO:0000259" key="7">
    <source>
        <dbReference type="Pfam" id="PF08281"/>
    </source>
</evidence>
<dbReference type="SUPFAM" id="SSF88659">
    <property type="entry name" value="Sigma3 and sigma4 domains of RNA polymerase sigma factors"/>
    <property type="match status" value="1"/>
</dbReference>
<sequence>MQASMAGDSRAHRALLGALIPVLRRYFARKGVNDADIDDLVQMTLIAVHERGDTYDPGKPFAPWVYAIARYKMIDQFRRRRNHIGLDDIGELAEERDFSEALTARLDVDAHLARIPEKQAAAVRAIRIEQLSVAETAARDGLSPSDIKISVHRGLKALAKRVLRK</sequence>
<dbReference type="InterPro" id="IPR013325">
    <property type="entry name" value="RNA_pol_sigma_r2"/>
</dbReference>
<feature type="domain" description="RNA polymerase sigma factor 70 region 4 type 2" evidence="7">
    <location>
        <begin position="108"/>
        <end position="158"/>
    </location>
</feature>
<dbReference type="PANTHER" id="PTHR43133">
    <property type="entry name" value="RNA POLYMERASE ECF-TYPE SIGMA FACTO"/>
    <property type="match status" value="1"/>
</dbReference>
<dbReference type="InterPro" id="IPR013324">
    <property type="entry name" value="RNA_pol_sigma_r3/r4-like"/>
</dbReference>
<proteinExistence type="inferred from homology"/>
<protein>
    <submittedName>
        <fullName evidence="8">Sigma-70 family RNA polymerase sigma factor</fullName>
    </submittedName>
</protein>
<keyword evidence="5" id="KW-0804">Transcription</keyword>
<feature type="domain" description="RNA polymerase sigma-70 region 2" evidence="6">
    <location>
        <begin position="20"/>
        <end position="81"/>
    </location>
</feature>
<reference evidence="8 9" key="1">
    <citation type="submission" date="2020-08" db="EMBL/GenBank/DDBJ databases">
        <title>The genome sequence of type strain Novosphingobium piscinae KCTC 42194.</title>
        <authorList>
            <person name="Liu Y."/>
        </authorList>
    </citation>
    <scope>NUCLEOTIDE SEQUENCE [LARGE SCALE GENOMIC DNA]</scope>
    <source>
        <strain evidence="8 9">KCTC 42194</strain>
    </source>
</reference>
<dbReference type="NCBIfam" id="TIGR02937">
    <property type="entry name" value="sigma70-ECF"/>
    <property type="match status" value="1"/>
</dbReference>
<evidence type="ECO:0000256" key="1">
    <source>
        <dbReference type="ARBA" id="ARBA00010641"/>
    </source>
</evidence>
<dbReference type="GO" id="GO:0003677">
    <property type="term" value="F:DNA binding"/>
    <property type="evidence" value="ECO:0007669"/>
    <property type="project" value="UniProtKB-KW"/>
</dbReference>
<keyword evidence="3" id="KW-0731">Sigma factor</keyword>
<dbReference type="InterPro" id="IPR039425">
    <property type="entry name" value="RNA_pol_sigma-70-like"/>
</dbReference>
<dbReference type="GO" id="GO:0006352">
    <property type="term" value="P:DNA-templated transcription initiation"/>
    <property type="evidence" value="ECO:0007669"/>
    <property type="project" value="InterPro"/>
</dbReference>
<evidence type="ECO:0000313" key="8">
    <source>
        <dbReference type="EMBL" id="MBC2668481.1"/>
    </source>
</evidence>
<accession>A0A7X1FWW4</accession>
<evidence type="ECO:0000256" key="2">
    <source>
        <dbReference type="ARBA" id="ARBA00023015"/>
    </source>
</evidence>
<dbReference type="InterPro" id="IPR014284">
    <property type="entry name" value="RNA_pol_sigma-70_dom"/>
</dbReference>
<evidence type="ECO:0000259" key="6">
    <source>
        <dbReference type="Pfam" id="PF04542"/>
    </source>
</evidence>
<dbReference type="InterPro" id="IPR013249">
    <property type="entry name" value="RNA_pol_sigma70_r4_t2"/>
</dbReference>
<dbReference type="Gene3D" id="1.10.10.10">
    <property type="entry name" value="Winged helix-like DNA-binding domain superfamily/Winged helix DNA-binding domain"/>
    <property type="match status" value="1"/>
</dbReference>
<keyword evidence="9" id="KW-1185">Reference proteome</keyword>
<comment type="similarity">
    <text evidence="1">Belongs to the sigma-70 factor family. ECF subfamily.</text>
</comment>
<dbReference type="Pfam" id="PF04542">
    <property type="entry name" value="Sigma70_r2"/>
    <property type="match status" value="1"/>
</dbReference>
<dbReference type="Pfam" id="PF08281">
    <property type="entry name" value="Sigma70_r4_2"/>
    <property type="match status" value="1"/>
</dbReference>
<dbReference type="SUPFAM" id="SSF88946">
    <property type="entry name" value="Sigma2 domain of RNA polymerase sigma factors"/>
    <property type="match status" value="1"/>
</dbReference>
<evidence type="ECO:0000256" key="4">
    <source>
        <dbReference type="ARBA" id="ARBA00023125"/>
    </source>
</evidence>
<dbReference type="GO" id="GO:0016987">
    <property type="term" value="F:sigma factor activity"/>
    <property type="evidence" value="ECO:0007669"/>
    <property type="project" value="UniProtKB-KW"/>
</dbReference>
<dbReference type="EMBL" id="JACLAX010000003">
    <property type="protein sequence ID" value="MBC2668481.1"/>
    <property type="molecule type" value="Genomic_DNA"/>
</dbReference>